<evidence type="ECO:0000256" key="3">
    <source>
        <dbReference type="ARBA" id="ARBA00022692"/>
    </source>
</evidence>
<comment type="subcellular location">
    <subcellularLocation>
        <location evidence="1 10">Cell membrane</location>
        <topology evidence="1 10">Multi-pass membrane protein</topology>
    </subcellularLocation>
</comment>
<keyword evidence="3 10" id="KW-0812">Transmembrane</keyword>
<dbReference type="Proteomes" id="UP001597079">
    <property type="component" value="Unassembled WGS sequence"/>
</dbReference>
<feature type="binding site" evidence="10">
    <location>
        <position position="75"/>
    </location>
    <ligand>
        <name>Na(+)</name>
        <dbReference type="ChEBI" id="CHEBI:29101"/>
        <note>structural</note>
    </ligand>
</feature>
<dbReference type="NCBIfam" id="TIGR00494">
    <property type="entry name" value="crcB"/>
    <property type="match status" value="1"/>
</dbReference>
<organism evidence="11 12">
    <name type="scientific">Alicyclobacillus fodiniaquatilis</name>
    <dbReference type="NCBI Taxonomy" id="1661150"/>
    <lineage>
        <taxon>Bacteria</taxon>
        <taxon>Bacillati</taxon>
        <taxon>Bacillota</taxon>
        <taxon>Bacilli</taxon>
        <taxon>Bacillales</taxon>
        <taxon>Alicyclobacillaceae</taxon>
        <taxon>Alicyclobacillus</taxon>
    </lineage>
</organism>
<comment type="catalytic activity">
    <reaction evidence="8">
        <text>fluoride(in) = fluoride(out)</text>
        <dbReference type="Rhea" id="RHEA:76159"/>
        <dbReference type="ChEBI" id="CHEBI:17051"/>
    </reaction>
    <physiologicalReaction direction="left-to-right" evidence="8">
        <dbReference type="Rhea" id="RHEA:76160"/>
    </physiologicalReaction>
</comment>
<evidence type="ECO:0000256" key="6">
    <source>
        <dbReference type="ARBA" id="ARBA00023303"/>
    </source>
</evidence>
<keyword evidence="5 10" id="KW-0472">Membrane</keyword>
<feature type="binding site" evidence="10">
    <location>
        <position position="78"/>
    </location>
    <ligand>
        <name>Na(+)</name>
        <dbReference type="ChEBI" id="CHEBI:29101"/>
        <note>structural</note>
    </ligand>
</feature>
<evidence type="ECO:0000256" key="2">
    <source>
        <dbReference type="ARBA" id="ARBA00022475"/>
    </source>
</evidence>
<keyword evidence="2 10" id="KW-1003">Cell membrane</keyword>
<keyword evidence="10" id="KW-0813">Transport</keyword>
<gene>
    <name evidence="10 11" type="primary">crcB</name>
    <name evidence="10" type="synonym">fluC</name>
    <name evidence="11" type="ORF">ACFSB2_24075</name>
</gene>
<evidence type="ECO:0000256" key="8">
    <source>
        <dbReference type="ARBA" id="ARBA00035585"/>
    </source>
</evidence>
<comment type="caution">
    <text evidence="11">The sequence shown here is derived from an EMBL/GenBank/DDBJ whole genome shotgun (WGS) entry which is preliminary data.</text>
</comment>
<reference evidence="12" key="1">
    <citation type="journal article" date="2019" name="Int. J. Syst. Evol. Microbiol.">
        <title>The Global Catalogue of Microorganisms (GCM) 10K type strain sequencing project: providing services to taxonomists for standard genome sequencing and annotation.</title>
        <authorList>
            <consortium name="The Broad Institute Genomics Platform"/>
            <consortium name="The Broad Institute Genome Sequencing Center for Infectious Disease"/>
            <person name="Wu L."/>
            <person name="Ma J."/>
        </authorList>
    </citation>
    <scope>NUCLEOTIDE SEQUENCE [LARGE SCALE GENOMIC DNA]</scope>
    <source>
        <strain evidence="12">CGMCC 1.12286</strain>
    </source>
</reference>
<dbReference type="InterPro" id="IPR003691">
    <property type="entry name" value="FluC"/>
</dbReference>
<evidence type="ECO:0000256" key="9">
    <source>
        <dbReference type="ARBA" id="ARBA00049940"/>
    </source>
</evidence>
<dbReference type="PANTHER" id="PTHR28259:SF1">
    <property type="entry name" value="FLUORIDE EXPORT PROTEIN 1-RELATED"/>
    <property type="match status" value="1"/>
</dbReference>
<keyword evidence="10" id="KW-0479">Metal-binding</keyword>
<feature type="transmembrane region" description="Helical" evidence="10">
    <location>
        <begin position="100"/>
        <end position="121"/>
    </location>
</feature>
<dbReference type="PANTHER" id="PTHR28259">
    <property type="entry name" value="FLUORIDE EXPORT PROTEIN 1-RELATED"/>
    <property type="match status" value="1"/>
</dbReference>
<evidence type="ECO:0000313" key="11">
    <source>
        <dbReference type="EMBL" id="MFD1677744.1"/>
    </source>
</evidence>
<dbReference type="EMBL" id="JBHUCX010000099">
    <property type="protein sequence ID" value="MFD1677744.1"/>
    <property type="molecule type" value="Genomic_DNA"/>
</dbReference>
<name>A0ABW4JMS9_9BACL</name>
<evidence type="ECO:0000256" key="1">
    <source>
        <dbReference type="ARBA" id="ARBA00004651"/>
    </source>
</evidence>
<feature type="transmembrane region" description="Helical" evidence="10">
    <location>
        <begin position="57"/>
        <end position="80"/>
    </location>
</feature>
<comment type="similarity">
    <text evidence="7 10">Belongs to the fluoride channel Fluc/FEX (TC 1.A.43) family.</text>
</comment>
<sequence length="123" mass="13731">MNWLLIGIGGMIGAVLRYQVSRFVNRHVDIAFPYPTLFVNLTGAFLLGWFTRDLHTYFPTLGSAPFLLLGVGLCGAYTTFSTFSYEAVMMFREHREWTALFYVVLSCVGGFALSAIGLYGLPK</sequence>
<dbReference type="Pfam" id="PF02537">
    <property type="entry name" value="CRCB"/>
    <property type="match status" value="1"/>
</dbReference>
<keyword evidence="10" id="KW-0406">Ion transport</keyword>
<keyword evidence="12" id="KW-1185">Reference proteome</keyword>
<protein>
    <recommendedName>
        <fullName evidence="10">Fluoride-specific ion channel FluC</fullName>
    </recommendedName>
</protein>
<comment type="function">
    <text evidence="9 10">Fluoride-specific ion channel. Important for reducing fluoride concentration in the cell, thus reducing its toxicity.</text>
</comment>
<evidence type="ECO:0000256" key="10">
    <source>
        <dbReference type="HAMAP-Rule" id="MF_00454"/>
    </source>
</evidence>
<comment type="activity regulation">
    <text evidence="10">Na(+) is not transported, but it plays an essential structural role and its presence is essential for fluoride channel function.</text>
</comment>
<accession>A0ABW4JMS9</accession>
<keyword evidence="4 10" id="KW-1133">Transmembrane helix</keyword>
<keyword evidence="10" id="KW-0915">Sodium</keyword>
<dbReference type="RefSeq" id="WP_377945657.1">
    <property type="nucleotide sequence ID" value="NZ_JBHUCX010000099.1"/>
</dbReference>
<evidence type="ECO:0000313" key="12">
    <source>
        <dbReference type="Proteomes" id="UP001597079"/>
    </source>
</evidence>
<keyword evidence="6 10" id="KW-0407">Ion channel</keyword>
<evidence type="ECO:0000256" key="7">
    <source>
        <dbReference type="ARBA" id="ARBA00035120"/>
    </source>
</evidence>
<evidence type="ECO:0000256" key="4">
    <source>
        <dbReference type="ARBA" id="ARBA00022989"/>
    </source>
</evidence>
<dbReference type="HAMAP" id="MF_00454">
    <property type="entry name" value="FluC"/>
    <property type="match status" value="1"/>
</dbReference>
<proteinExistence type="inferred from homology"/>
<feature type="transmembrane region" description="Helical" evidence="10">
    <location>
        <begin position="33"/>
        <end position="50"/>
    </location>
</feature>
<evidence type="ECO:0000256" key="5">
    <source>
        <dbReference type="ARBA" id="ARBA00023136"/>
    </source>
</evidence>